<dbReference type="InterPro" id="IPR006258">
    <property type="entry name" value="Lipoamide_DH"/>
</dbReference>
<feature type="binding site" evidence="14">
    <location>
        <begin position="178"/>
        <end position="185"/>
    </location>
    <ligand>
        <name>NAD(+)</name>
        <dbReference type="ChEBI" id="CHEBI:57540"/>
    </ligand>
</feature>
<feature type="binding site" evidence="14">
    <location>
        <position position="304"/>
    </location>
    <ligand>
        <name>FAD</name>
        <dbReference type="ChEBI" id="CHEBI:57692"/>
    </ligand>
</feature>
<dbReference type="FunFam" id="3.30.390.30:FF:000001">
    <property type="entry name" value="Dihydrolipoyl dehydrogenase"/>
    <property type="match status" value="1"/>
</dbReference>
<feature type="active site" description="Proton acceptor" evidence="13">
    <location>
        <position position="437"/>
    </location>
</feature>
<dbReference type="RefSeq" id="WP_062127004.1">
    <property type="nucleotide sequence ID" value="NZ_BAZW01000040.1"/>
</dbReference>
<gene>
    <name evidence="19" type="ORF">JCM15548_13525</name>
</gene>
<evidence type="ECO:0000256" key="3">
    <source>
        <dbReference type="ARBA" id="ARBA00012608"/>
    </source>
</evidence>
<evidence type="ECO:0000256" key="13">
    <source>
        <dbReference type="PIRSR" id="PIRSR000350-2"/>
    </source>
</evidence>
<comment type="similarity">
    <text evidence="2 16">Belongs to the class-I pyridine nucleotide-disulfide oxidoreductase family.</text>
</comment>
<proteinExistence type="inferred from homology"/>
<sequence>MYNLAIIGGGPAGYVAAERAGAKGLKVVLFEKKDLGGVCLNEGCIPTKTLLYSAKLYDHAKGGAKYGVHAENVTFDFGKMMARKNKVVKKLVGGVGAKMKAFGVETVSAMAVIKSRSASGVEIEADGQVYTAENVMVCTGSEASVPPIPGLKEAGDVVVTNREILQLTELPQSLVVIGGGVIGTEFASFFSSLGTQVTVIEMLPEILTGMDPEMSAMLRKIFEKKGVTYHLSAKVTAVNGHEVVFEKDGKRETVSGEKILVSVGRRPNTQGVGLENIGVELFRGGIKVDAYMRTNIPNVYAAGDVTGFSLLAHTASREGEVVVNNLTGRKDVMRYNAIPGVVYTNPEFSGVGLTEDAAKAQKIDYKVVSLPMAYAGRFVAENEGGSGLSKVLVGAKYGEVLGVHMLGNPSSEMIYGAAMAIEAEMTLKELEEVVFPHPTVSEIFKENVFAFSGH</sequence>
<dbReference type="PROSITE" id="PS00076">
    <property type="entry name" value="PYRIDINE_REDOX_1"/>
    <property type="match status" value="1"/>
</dbReference>
<evidence type="ECO:0000256" key="11">
    <source>
        <dbReference type="ARBA" id="ARBA00023284"/>
    </source>
</evidence>
<evidence type="ECO:0000256" key="7">
    <source>
        <dbReference type="ARBA" id="ARBA00022827"/>
    </source>
</evidence>
<dbReference type="InterPro" id="IPR016156">
    <property type="entry name" value="FAD/NAD-linked_Rdtase_dimer_sf"/>
</dbReference>
<keyword evidence="14" id="KW-0547">Nucleotide-binding</keyword>
<dbReference type="STRING" id="1236989.JCM15548_13525"/>
<dbReference type="AlphaFoldDB" id="A0A0E9M1D4"/>
<feature type="disulfide bond" description="Redox-active" evidence="15">
    <location>
        <begin position="39"/>
        <end position="44"/>
    </location>
</feature>
<feature type="binding site" evidence="14">
    <location>
        <position position="201"/>
    </location>
    <ligand>
        <name>NAD(+)</name>
        <dbReference type="ChEBI" id="CHEBI:57540"/>
    </ligand>
</feature>
<comment type="subcellular location">
    <subcellularLocation>
        <location evidence="1">Cytoplasm</location>
    </subcellularLocation>
</comment>
<accession>A0A0E9M1D4</accession>
<dbReference type="InterPro" id="IPR023753">
    <property type="entry name" value="FAD/NAD-binding_dom"/>
</dbReference>
<comment type="cofactor">
    <cofactor evidence="14 16">
        <name>FAD</name>
        <dbReference type="ChEBI" id="CHEBI:57692"/>
    </cofactor>
    <text evidence="14 16">Binds 1 FAD per subunit.</text>
</comment>
<dbReference type="GO" id="GO:0050660">
    <property type="term" value="F:flavin adenine dinucleotide binding"/>
    <property type="evidence" value="ECO:0007669"/>
    <property type="project" value="InterPro"/>
</dbReference>
<feature type="domain" description="Pyridine nucleotide-disulphide oxidoreductase dimerisation" evidence="17">
    <location>
        <begin position="338"/>
        <end position="447"/>
    </location>
</feature>
<evidence type="ECO:0000256" key="16">
    <source>
        <dbReference type="RuleBase" id="RU003692"/>
    </source>
</evidence>
<protein>
    <recommendedName>
        <fullName evidence="4 16">Dihydrolipoyl dehydrogenase</fullName>
        <ecNumber evidence="3 16">1.8.1.4</ecNumber>
    </recommendedName>
</protein>
<evidence type="ECO:0000259" key="17">
    <source>
        <dbReference type="Pfam" id="PF02852"/>
    </source>
</evidence>
<organism evidence="19 20">
    <name type="scientific">Geofilum rubicundum JCM 15548</name>
    <dbReference type="NCBI Taxonomy" id="1236989"/>
    <lineage>
        <taxon>Bacteria</taxon>
        <taxon>Pseudomonadati</taxon>
        <taxon>Bacteroidota</taxon>
        <taxon>Bacteroidia</taxon>
        <taxon>Marinilabiliales</taxon>
        <taxon>Marinilabiliaceae</taxon>
        <taxon>Geofilum</taxon>
    </lineage>
</organism>
<comment type="caution">
    <text evidence="19">The sequence shown here is derived from an EMBL/GenBank/DDBJ whole genome shotgun (WGS) entry which is preliminary data.</text>
</comment>
<dbReference type="Pfam" id="PF07992">
    <property type="entry name" value="Pyr_redox_2"/>
    <property type="match status" value="1"/>
</dbReference>
<evidence type="ECO:0000313" key="20">
    <source>
        <dbReference type="Proteomes" id="UP000032900"/>
    </source>
</evidence>
<evidence type="ECO:0000256" key="8">
    <source>
        <dbReference type="ARBA" id="ARBA00023002"/>
    </source>
</evidence>
<keyword evidence="9 14" id="KW-0520">NAD</keyword>
<evidence type="ECO:0000256" key="9">
    <source>
        <dbReference type="ARBA" id="ARBA00023027"/>
    </source>
</evidence>
<feature type="binding site" evidence="14">
    <location>
        <position position="264"/>
    </location>
    <ligand>
        <name>NAD(+)</name>
        <dbReference type="ChEBI" id="CHEBI:57540"/>
    </ligand>
</feature>
<dbReference type="NCBIfam" id="TIGR01350">
    <property type="entry name" value="lipoamide_DH"/>
    <property type="match status" value="1"/>
</dbReference>
<reference evidence="19 20" key="1">
    <citation type="journal article" date="2015" name="Microbes Environ.">
        <title>Distribution and evolution of nitrogen fixation genes in the phylum bacteroidetes.</title>
        <authorList>
            <person name="Inoue J."/>
            <person name="Oshima K."/>
            <person name="Suda W."/>
            <person name="Sakamoto M."/>
            <person name="Iino T."/>
            <person name="Noda S."/>
            <person name="Hongoh Y."/>
            <person name="Hattori M."/>
            <person name="Ohkuma M."/>
        </authorList>
    </citation>
    <scope>NUCLEOTIDE SEQUENCE [LARGE SCALE GENOMIC DNA]</scope>
    <source>
        <strain evidence="19">JCM 15548</strain>
    </source>
</reference>
<dbReference type="InterPro" id="IPR001100">
    <property type="entry name" value="Pyr_nuc-diS_OxRdtase"/>
</dbReference>
<feature type="binding site" evidence="14">
    <location>
        <begin position="139"/>
        <end position="141"/>
    </location>
    <ligand>
        <name>FAD</name>
        <dbReference type="ChEBI" id="CHEBI:57692"/>
    </ligand>
</feature>
<evidence type="ECO:0000256" key="4">
    <source>
        <dbReference type="ARBA" id="ARBA00016961"/>
    </source>
</evidence>
<evidence type="ECO:0000256" key="10">
    <source>
        <dbReference type="ARBA" id="ARBA00023157"/>
    </source>
</evidence>
<feature type="binding site" evidence="14">
    <location>
        <position position="48"/>
    </location>
    <ligand>
        <name>FAD</name>
        <dbReference type="ChEBI" id="CHEBI:57692"/>
    </ligand>
</feature>
<keyword evidence="7 14" id="KW-0274">FAD</keyword>
<dbReference type="PRINTS" id="PR00368">
    <property type="entry name" value="FADPNR"/>
</dbReference>
<dbReference type="InterPro" id="IPR004099">
    <property type="entry name" value="Pyr_nucl-diS_OxRdtase_dimer"/>
</dbReference>
<keyword evidence="5" id="KW-0963">Cytoplasm</keyword>
<dbReference type="Gene3D" id="3.30.390.30">
    <property type="match status" value="1"/>
</dbReference>
<evidence type="ECO:0000256" key="1">
    <source>
        <dbReference type="ARBA" id="ARBA00004496"/>
    </source>
</evidence>
<comment type="miscellaneous">
    <text evidence="16">The active site is a redox-active disulfide bond.</text>
</comment>
<evidence type="ECO:0000256" key="12">
    <source>
        <dbReference type="ARBA" id="ARBA00049187"/>
    </source>
</evidence>
<evidence type="ECO:0000256" key="14">
    <source>
        <dbReference type="PIRSR" id="PIRSR000350-3"/>
    </source>
</evidence>
<dbReference type="OrthoDB" id="9800167at2"/>
<dbReference type="GO" id="GO:0004148">
    <property type="term" value="F:dihydrolipoyl dehydrogenase (NADH) activity"/>
    <property type="evidence" value="ECO:0007669"/>
    <property type="project" value="UniProtKB-EC"/>
</dbReference>
<comment type="catalytic activity">
    <reaction evidence="12 16">
        <text>N(6)-[(R)-dihydrolipoyl]-L-lysyl-[protein] + NAD(+) = N(6)-[(R)-lipoyl]-L-lysyl-[protein] + NADH + H(+)</text>
        <dbReference type="Rhea" id="RHEA:15045"/>
        <dbReference type="Rhea" id="RHEA-COMP:10474"/>
        <dbReference type="Rhea" id="RHEA-COMP:10475"/>
        <dbReference type="ChEBI" id="CHEBI:15378"/>
        <dbReference type="ChEBI" id="CHEBI:57540"/>
        <dbReference type="ChEBI" id="CHEBI:57945"/>
        <dbReference type="ChEBI" id="CHEBI:83099"/>
        <dbReference type="ChEBI" id="CHEBI:83100"/>
        <dbReference type="EC" id="1.8.1.4"/>
    </reaction>
</comment>
<dbReference type="EC" id="1.8.1.4" evidence="3 16"/>
<dbReference type="GO" id="GO:0005737">
    <property type="term" value="C:cytoplasm"/>
    <property type="evidence" value="ECO:0007669"/>
    <property type="project" value="UniProtKB-SubCell"/>
</dbReference>
<dbReference type="InterPro" id="IPR036188">
    <property type="entry name" value="FAD/NAD-bd_sf"/>
</dbReference>
<dbReference type="Proteomes" id="UP000032900">
    <property type="component" value="Unassembled WGS sequence"/>
</dbReference>
<dbReference type="PANTHER" id="PTHR22912">
    <property type="entry name" value="DISULFIDE OXIDOREDUCTASE"/>
    <property type="match status" value="1"/>
</dbReference>
<evidence type="ECO:0000256" key="2">
    <source>
        <dbReference type="ARBA" id="ARBA00007532"/>
    </source>
</evidence>
<evidence type="ECO:0000259" key="18">
    <source>
        <dbReference type="Pfam" id="PF07992"/>
    </source>
</evidence>
<keyword evidence="6 16" id="KW-0285">Flavoprotein</keyword>
<keyword evidence="8 16" id="KW-0560">Oxidoreductase</keyword>
<dbReference type="Pfam" id="PF02852">
    <property type="entry name" value="Pyr_redox_dim"/>
    <property type="match status" value="1"/>
</dbReference>
<feature type="domain" description="FAD/NAD(P)-binding" evidence="18">
    <location>
        <begin position="2"/>
        <end position="319"/>
    </location>
</feature>
<dbReference type="EMBL" id="BAZW01000040">
    <property type="protein sequence ID" value="GAO31181.1"/>
    <property type="molecule type" value="Genomic_DNA"/>
</dbReference>
<name>A0A0E9M1D4_9BACT</name>
<dbReference type="PANTHER" id="PTHR22912:SF217">
    <property type="entry name" value="DIHYDROLIPOYL DEHYDROGENASE"/>
    <property type="match status" value="1"/>
</dbReference>
<dbReference type="Gene3D" id="3.50.50.60">
    <property type="entry name" value="FAD/NAD(P)-binding domain"/>
    <property type="match status" value="2"/>
</dbReference>
<evidence type="ECO:0000256" key="6">
    <source>
        <dbReference type="ARBA" id="ARBA00022630"/>
    </source>
</evidence>
<dbReference type="PRINTS" id="PR00411">
    <property type="entry name" value="PNDRDTASEI"/>
</dbReference>
<evidence type="ECO:0000313" key="19">
    <source>
        <dbReference type="EMBL" id="GAO31181.1"/>
    </source>
</evidence>
<evidence type="ECO:0000256" key="15">
    <source>
        <dbReference type="PIRSR" id="PIRSR000350-4"/>
    </source>
</evidence>
<dbReference type="SUPFAM" id="SSF55424">
    <property type="entry name" value="FAD/NAD-linked reductases, dimerisation (C-terminal) domain"/>
    <property type="match status" value="1"/>
</dbReference>
<evidence type="ECO:0000256" key="5">
    <source>
        <dbReference type="ARBA" id="ARBA00022490"/>
    </source>
</evidence>
<keyword evidence="10" id="KW-1015">Disulfide bond</keyword>
<keyword evidence="11 16" id="KW-0676">Redox-active center</keyword>
<dbReference type="InterPro" id="IPR050151">
    <property type="entry name" value="Class-I_Pyr_Nuc-Dis_Oxidored"/>
</dbReference>
<dbReference type="SUPFAM" id="SSF51905">
    <property type="entry name" value="FAD/NAD(P)-binding domain"/>
    <property type="match status" value="1"/>
</dbReference>
<keyword evidence="20" id="KW-1185">Reference proteome</keyword>
<dbReference type="GO" id="GO:0006103">
    <property type="term" value="P:2-oxoglutarate metabolic process"/>
    <property type="evidence" value="ECO:0007669"/>
    <property type="project" value="TreeGrafter"/>
</dbReference>
<dbReference type="PIRSF" id="PIRSF000350">
    <property type="entry name" value="Mercury_reductase_MerA"/>
    <property type="match status" value="1"/>
</dbReference>
<dbReference type="InterPro" id="IPR012999">
    <property type="entry name" value="Pyr_OxRdtase_I_AS"/>
</dbReference>